<protein>
    <recommendedName>
        <fullName evidence="1">Glycosyl transferase family 1 domain-containing protein</fullName>
    </recommendedName>
</protein>
<organism evidence="2 3">
    <name type="scientific">Methylorubrum populi</name>
    <dbReference type="NCBI Taxonomy" id="223967"/>
    <lineage>
        <taxon>Bacteria</taxon>
        <taxon>Pseudomonadati</taxon>
        <taxon>Pseudomonadota</taxon>
        <taxon>Alphaproteobacteria</taxon>
        <taxon>Hyphomicrobiales</taxon>
        <taxon>Methylobacteriaceae</taxon>
        <taxon>Methylorubrum</taxon>
    </lineage>
</organism>
<dbReference type="AlphaFoldDB" id="A0A833J516"/>
<dbReference type="CDD" id="cd03801">
    <property type="entry name" value="GT4_PimA-like"/>
    <property type="match status" value="1"/>
</dbReference>
<reference evidence="2 3" key="1">
    <citation type="submission" date="2019-10" db="EMBL/GenBank/DDBJ databases">
        <title>Draft Genome Sequence of the Caffeine Degrading Methylotroph Methylorubrum populi PINKEL.</title>
        <authorList>
            <person name="Dawson S.C."/>
            <person name="Zhang X."/>
            <person name="Wright M.E."/>
            <person name="Sharma G."/>
            <person name="Langner J.T."/>
            <person name="Ditty J.L."/>
            <person name="Subuyuj G.A."/>
        </authorList>
    </citation>
    <scope>NUCLEOTIDE SEQUENCE [LARGE SCALE GENOMIC DNA]</scope>
    <source>
        <strain evidence="2 3">Pinkel</strain>
    </source>
</reference>
<dbReference type="SUPFAM" id="SSF53756">
    <property type="entry name" value="UDP-Glycosyltransferase/glycogen phosphorylase"/>
    <property type="match status" value="1"/>
</dbReference>
<comment type="caution">
    <text evidence="2">The sequence shown here is derived from an EMBL/GenBank/DDBJ whole genome shotgun (WGS) entry which is preliminary data.</text>
</comment>
<evidence type="ECO:0000313" key="2">
    <source>
        <dbReference type="EMBL" id="KAB7783797.1"/>
    </source>
</evidence>
<dbReference type="InterPro" id="IPR050194">
    <property type="entry name" value="Glycosyltransferase_grp1"/>
</dbReference>
<dbReference type="GO" id="GO:0016757">
    <property type="term" value="F:glycosyltransferase activity"/>
    <property type="evidence" value="ECO:0007669"/>
    <property type="project" value="InterPro"/>
</dbReference>
<sequence length="360" mass="40329">MTKHLTVYENCSLGGIVSVIRERMRVLQPRGVEEYFYFMKDRGGVASLRDEGARHIWLGHLGVDNNIYNLIQQESISSVTLFSHFHLARNLKRDGCTVYVEMHDCPPATAAPIGAVQGSVDKVVVPSAWSRDWVHAEAGVPLKDIEVVPNFINMSIFCADGRAPLTTSHPRPVLWVGRLDERKNWRDAAYIASILKRRGLRIEPVFVLSLRYEDEYVHDFVDQLALLGIEEDTKVYYNISQNNLAAMMRDFAHRGGCYLSTSRLESYGLGIVEALACGLPVVASAVGAVPEHMVHGDSGYLFPFGERFVAANLVEECLFVRQSRSRVLAGMKQLDVDAKRSQAVEQLYYMYSGRAGMPIT</sequence>
<dbReference type="EMBL" id="WEKV01000014">
    <property type="protein sequence ID" value="KAB7783797.1"/>
    <property type="molecule type" value="Genomic_DNA"/>
</dbReference>
<dbReference type="Gene3D" id="3.40.50.2000">
    <property type="entry name" value="Glycogen Phosphorylase B"/>
    <property type="match status" value="1"/>
</dbReference>
<dbReference type="PANTHER" id="PTHR45947">
    <property type="entry name" value="SULFOQUINOVOSYL TRANSFERASE SQD2"/>
    <property type="match status" value="1"/>
</dbReference>
<accession>A0A833J516</accession>
<evidence type="ECO:0000259" key="1">
    <source>
        <dbReference type="Pfam" id="PF00534"/>
    </source>
</evidence>
<dbReference type="InterPro" id="IPR001296">
    <property type="entry name" value="Glyco_trans_1"/>
</dbReference>
<dbReference type="RefSeq" id="WP_152277911.1">
    <property type="nucleotide sequence ID" value="NZ_WEKV01000014.1"/>
</dbReference>
<evidence type="ECO:0000313" key="3">
    <source>
        <dbReference type="Proteomes" id="UP000469949"/>
    </source>
</evidence>
<dbReference type="Pfam" id="PF00534">
    <property type="entry name" value="Glycos_transf_1"/>
    <property type="match status" value="1"/>
</dbReference>
<feature type="domain" description="Glycosyl transferase family 1" evidence="1">
    <location>
        <begin position="172"/>
        <end position="314"/>
    </location>
</feature>
<name>A0A833J516_9HYPH</name>
<gene>
    <name evidence="2" type="ORF">F8B43_3720</name>
</gene>
<dbReference type="PANTHER" id="PTHR45947:SF3">
    <property type="entry name" value="SULFOQUINOVOSYL TRANSFERASE SQD2"/>
    <property type="match status" value="1"/>
</dbReference>
<dbReference type="Proteomes" id="UP000469949">
    <property type="component" value="Unassembled WGS sequence"/>
</dbReference>
<proteinExistence type="predicted"/>